<dbReference type="PROSITE" id="PS00059">
    <property type="entry name" value="ADH_ZINC"/>
    <property type="match status" value="1"/>
</dbReference>
<dbReference type="InterPro" id="IPR011032">
    <property type="entry name" value="GroES-like_sf"/>
</dbReference>
<proteinExistence type="inferred from homology"/>
<dbReference type="InterPro" id="IPR002328">
    <property type="entry name" value="ADH_Zn_CS"/>
</dbReference>
<evidence type="ECO:0000259" key="5">
    <source>
        <dbReference type="SMART" id="SM00829"/>
    </source>
</evidence>
<dbReference type="SUPFAM" id="SSF50129">
    <property type="entry name" value="GroES-like"/>
    <property type="match status" value="1"/>
</dbReference>
<dbReference type="GO" id="GO:0008270">
    <property type="term" value="F:zinc ion binding"/>
    <property type="evidence" value="ECO:0007669"/>
    <property type="project" value="InterPro"/>
</dbReference>
<feature type="domain" description="Enoyl reductase (ER)" evidence="5">
    <location>
        <begin position="10"/>
        <end position="343"/>
    </location>
</feature>
<dbReference type="Pfam" id="PF08240">
    <property type="entry name" value="ADH_N"/>
    <property type="match status" value="1"/>
</dbReference>
<keyword evidence="3" id="KW-0560">Oxidoreductase</keyword>
<dbReference type="InterPro" id="IPR013154">
    <property type="entry name" value="ADH-like_N"/>
</dbReference>
<dbReference type="Gene3D" id="3.90.180.10">
    <property type="entry name" value="Medium-chain alcohol dehydrogenases, catalytic domain"/>
    <property type="match status" value="1"/>
</dbReference>
<dbReference type="NCBIfam" id="NF007642">
    <property type="entry name" value="PRK10309.1"/>
    <property type="match status" value="1"/>
</dbReference>
<accession>Q8VS08</accession>
<dbReference type="Pfam" id="PF00107">
    <property type="entry name" value="ADH_zinc_N"/>
    <property type="match status" value="1"/>
</dbReference>
<evidence type="ECO:0000313" key="6">
    <source>
        <dbReference type="EMBL" id="AAL60173.1"/>
    </source>
</evidence>
<evidence type="ECO:0000256" key="3">
    <source>
        <dbReference type="ARBA" id="ARBA00023002"/>
    </source>
</evidence>
<evidence type="ECO:0000256" key="4">
    <source>
        <dbReference type="RuleBase" id="RU361277"/>
    </source>
</evidence>
<dbReference type="AlphaFoldDB" id="Q8VS08"/>
<evidence type="ECO:0000256" key="1">
    <source>
        <dbReference type="ARBA" id="ARBA00022723"/>
    </source>
</evidence>
<reference evidence="6" key="1">
    <citation type="journal article" date="2004" name="Mol. Genet. Genomics">
        <title>The genes and enzymes for the catabolism of galactitol, D-tagatose, and related carbohydrates in Klebsiella oxytoca M5a1 and other enteric bacteria display convergent evolution.</title>
        <authorList>
            <person name="Shakeri-Garakani A."/>
            <person name="Brinkkoetter A."/>
            <person name="Schmid K."/>
            <person name="Turgut S."/>
            <person name="Lengeler J.W."/>
        </authorList>
    </citation>
    <scope>NUCLEOTIDE SEQUENCE</scope>
    <source>
        <strain evidence="6">M5a1</strain>
    </source>
</reference>
<dbReference type="SUPFAM" id="SSF51735">
    <property type="entry name" value="NAD(P)-binding Rossmann-fold domains"/>
    <property type="match status" value="1"/>
</dbReference>
<dbReference type="PANTHER" id="PTHR43401:SF2">
    <property type="entry name" value="L-THREONINE 3-DEHYDROGENASE"/>
    <property type="match status" value="1"/>
</dbReference>
<dbReference type="Gene3D" id="3.40.50.720">
    <property type="entry name" value="NAD(P)-binding Rossmann-like Domain"/>
    <property type="match status" value="1"/>
</dbReference>
<gene>
    <name evidence="6" type="primary">gatD</name>
</gene>
<evidence type="ECO:0000256" key="2">
    <source>
        <dbReference type="ARBA" id="ARBA00022833"/>
    </source>
</evidence>
<dbReference type="PANTHER" id="PTHR43401">
    <property type="entry name" value="L-THREONINE 3-DEHYDROGENASE"/>
    <property type="match status" value="1"/>
</dbReference>
<keyword evidence="1 4" id="KW-0479">Metal-binding</keyword>
<dbReference type="CDD" id="cd08236">
    <property type="entry name" value="sugar_DH"/>
    <property type="match status" value="1"/>
</dbReference>
<dbReference type="EMBL" id="AF416702">
    <property type="protein sequence ID" value="AAL60173.1"/>
    <property type="molecule type" value="Genomic_DNA"/>
</dbReference>
<dbReference type="InterPro" id="IPR050129">
    <property type="entry name" value="Zn_alcohol_dh"/>
</dbReference>
<comment type="cofactor">
    <cofactor evidence="4">
        <name>Zn(2+)</name>
        <dbReference type="ChEBI" id="CHEBI:29105"/>
    </cofactor>
</comment>
<protein>
    <submittedName>
        <fullName evidence="6">GatD</fullName>
    </submittedName>
</protein>
<organism evidence="6">
    <name type="scientific">Klebsiella oxytoca</name>
    <dbReference type="NCBI Taxonomy" id="571"/>
    <lineage>
        <taxon>Bacteria</taxon>
        <taxon>Pseudomonadati</taxon>
        <taxon>Pseudomonadota</taxon>
        <taxon>Gammaproteobacteria</taxon>
        <taxon>Enterobacterales</taxon>
        <taxon>Enterobacteriaceae</taxon>
        <taxon>Klebsiella/Raoultella group</taxon>
        <taxon>Klebsiella</taxon>
    </lineage>
</organism>
<dbReference type="SMART" id="SM00829">
    <property type="entry name" value="PKS_ER"/>
    <property type="match status" value="1"/>
</dbReference>
<comment type="similarity">
    <text evidence="4">Belongs to the zinc-containing alcohol dehydrogenase family.</text>
</comment>
<dbReference type="InterPro" id="IPR020843">
    <property type="entry name" value="ER"/>
</dbReference>
<dbReference type="InterPro" id="IPR036291">
    <property type="entry name" value="NAD(P)-bd_dom_sf"/>
</dbReference>
<sequence>MQSVVIHAEGTVRVEERPIPTLQTENDVLVKVVSSGLCGSDIPRTFAKGAHYYPITLGHEFSGYVESYGSAVTDLQPGDGVACVPLLPCLICPDWLKGFYSQWAKYEFVGSRGDGAFTEYIVVNRKNVFVCADRMPIDDGALIEPMTVGLHAFHLAQAAKENVIIIGAGTMGLLALQCARELGAKSITAIDINPQRLALAKTLGATYVFNSKEMSSKEIQTALEEIQFDQLVLETAGTPQTVALGIEVAGPRAQLALVGTLHHDLTLLSATFGQILRKELTIVGSWMNYSGPWPGEEWQTAVRLLTEKRIQLVPLIAHIGNAESFAREVQALNGAPMQGKILLKLS</sequence>
<name>Q8VS08_KLEOX</name>
<dbReference type="InterPro" id="IPR013149">
    <property type="entry name" value="ADH-like_C"/>
</dbReference>
<keyword evidence="2 4" id="KW-0862">Zinc</keyword>
<dbReference type="GO" id="GO:0016616">
    <property type="term" value="F:oxidoreductase activity, acting on the CH-OH group of donors, NAD or NADP as acceptor"/>
    <property type="evidence" value="ECO:0007669"/>
    <property type="project" value="UniProtKB-ARBA"/>
</dbReference>